<dbReference type="InterPro" id="IPR023271">
    <property type="entry name" value="Aquaporin-like"/>
</dbReference>
<dbReference type="InterPro" id="IPR000292">
    <property type="entry name" value="For/NO2_transpt"/>
</dbReference>
<dbReference type="PANTHER" id="PTHR30520:SF8">
    <property type="entry name" value="NITRITE TRANSPORTER NIRC"/>
    <property type="match status" value="1"/>
</dbReference>
<comment type="subcellular location">
    <subcellularLocation>
        <location evidence="1">Membrane</location>
        <topology evidence="1">Multi-pass membrane protein</topology>
    </subcellularLocation>
</comment>
<evidence type="ECO:0000256" key="2">
    <source>
        <dbReference type="ARBA" id="ARBA00022692"/>
    </source>
</evidence>
<keyword evidence="7" id="KW-1185">Reference proteome</keyword>
<name>A0A6N7X377_9FIRM</name>
<feature type="transmembrane region" description="Helical" evidence="5">
    <location>
        <begin position="55"/>
        <end position="80"/>
    </location>
</feature>
<evidence type="ECO:0000313" key="6">
    <source>
        <dbReference type="EMBL" id="MST62541.1"/>
    </source>
</evidence>
<dbReference type="PANTHER" id="PTHR30520">
    <property type="entry name" value="FORMATE TRANSPORTER-RELATED"/>
    <property type="match status" value="1"/>
</dbReference>
<dbReference type="EMBL" id="VUNE01000003">
    <property type="protein sequence ID" value="MST62541.1"/>
    <property type="molecule type" value="Genomic_DNA"/>
</dbReference>
<keyword evidence="4 5" id="KW-0472">Membrane</keyword>
<feature type="transmembrane region" description="Helical" evidence="5">
    <location>
        <begin position="149"/>
        <end position="169"/>
    </location>
</feature>
<keyword evidence="2 5" id="KW-0812">Transmembrane</keyword>
<evidence type="ECO:0000256" key="3">
    <source>
        <dbReference type="ARBA" id="ARBA00022989"/>
    </source>
</evidence>
<protein>
    <submittedName>
        <fullName evidence="6">Formate/nitrite transporter family protein</fullName>
    </submittedName>
</protein>
<organism evidence="6 7">
    <name type="scientific">Peptostreptococcus porci</name>
    <dbReference type="NCBI Taxonomy" id="2652282"/>
    <lineage>
        <taxon>Bacteria</taxon>
        <taxon>Bacillati</taxon>
        <taxon>Bacillota</taxon>
        <taxon>Clostridia</taxon>
        <taxon>Peptostreptococcales</taxon>
        <taxon>Peptostreptococcaceae</taxon>
        <taxon>Peptostreptococcus</taxon>
    </lineage>
</organism>
<comment type="caution">
    <text evidence="6">The sequence shown here is derived from an EMBL/GenBank/DDBJ whole genome shotgun (WGS) entry which is preliminary data.</text>
</comment>
<evidence type="ECO:0000256" key="4">
    <source>
        <dbReference type="ARBA" id="ARBA00023136"/>
    </source>
</evidence>
<feature type="transmembrane region" description="Helical" evidence="5">
    <location>
        <begin position="222"/>
        <end position="248"/>
    </location>
</feature>
<dbReference type="Proteomes" id="UP000440713">
    <property type="component" value="Unassembled WGS sequence"/>
</dbReference>
<keyword evidence="3 5" id="KW-1133">Transmembrane helix</keyword>
<dbReference type="GO" id="GO:0015499">
    <property type="term" value="F:formate transmembrane transporter activity"/>
    <property type="evidence" value="ECO:0007669"/>
    <property type="project" value="TreeGrafter"/>
</dbReference>
<dbReference type="GO" id="GO:0005886">
    <property type="term" value="C:plasma membrane"/>
    <property type="evidence" value="ECO:0007669"/>
    <property type="project" value="TreeGrafter"/>
</dbReference>
<feature type="transmembrane region" description="Helical" evidence="5">
    <location>
        <begin position="23"/>
        <end position="49"/>
    </location>
</feature>
<dbReference type="AlphaFoldDB" id="A0A6N7X377"/>
<reference evidence="6 7" key="1">
    <citation type="submission" date="2019-08" db="EMBL/GenBank/DDBJ databases">
        <title>In-depth cultivation of the pig gut microbiome towards novel bacterial diversity and tailored functional studies.</title>
        <authorList>
            <person name="Wylensek D."/>
            <person name="Hitch T.C.A."/>
            <person name="Clavel T."/>
        </authorList>
    </citation>
    <scope>NUCLEOTIDE SEQUENCE [LARGE SCALE GENOMIC DNA]</scope>
    <source>
        <strain evidence="6 7">WCA-SAB-591-4A-A</strain>
    </source>
</reference>
<accession>A0A6N7X377</accession>
<sequence length="250" mass="26849">MIENVGNNALNKATSCREYRAKFFVSSMLAGCFIGIGVLTSFASASLFYGAGSLYAKLVMAITFCIALTLVIFTNTELFTGSNYVMSIGKLDKKISTSDMISVWCLSWFGNFLGAILLSIIFVLTGLVSEGVLMEFFAKMALAKASIPPVQLFARGILCNFLVCLTLVVTGRAKEDSAKILLTIMCLFAFVIIGFEHSIANMTVFSVALLEKSITSISIGKALYALIIATLGNVVGGAIFVGGTFYFLKK</sequence>
<evidence type="ECO:0000313" key="7">
    <source>
        <dbReference type="Proteomes" id="UP000440713"/>
    </source>
</evidence>
<evidence type="ECO:0000256" key="1">
    <source>
        <dbReference type="ARBA" id="ARBA00004141"/>
    </source>
</evidence>
<evidence type="ECO:0000256" key="5">
    <source>
        <dbReference type="SAM" id="Phobius"/>
    </source>
</evidence>
<gene>
    <name evidence="6" type="ORF">FYJ71_06130</name>
</gene>
<feature type="transmembrane region" description="Helical" evidence="5">
    <location>
        <begin position="181"/>
        <end position="210"/>
    </location>
</feature>
<feature type="transmembrane region" description="Helical" evidence="5">
    <location>
        <begin position="101"/>
        <end position="129"/>
    </location>
</feature>
<dbReference type="Pfam" id="PF01226">
    <property type="entry name" value="Form_Nir_trans"/>
    <property type="match status" value="1"/>
</dbReference>
<dbReference type="Gene3D" id="1.20.1080.10">
    <property type="entry name" value="Glycerol uptake facilitator protein"/>
    <property type="match status" value="1"/>
</dbReference>
<proteinExistence type="predicted"/>